<evidence type="ECO:0000313" key="1">
    <source>
        <dbReference type="EMBL" id="JAD14530.1"/>
    </source>
</evidence>
<accession>A0A0A8XPR6</accession>
<sequence length="116" mass="12423">MTVRPSLASLRSVCVTKNAEALSRPLVGSSRKSSLGLISISRAMLTLLFSPPLIPLRCQFPTTVSAQSCSPISTIVPSTRACFSSLGILSGRRRRAEYEIVSLTVNVPIRLSSCVT</sequence>
<reference evidence="1" key="1">
    <citation type="submission" date="2014-09" db="EMBL/GenBank/DDBJ databases">
        <authorList>
            <person name="Magalhaes I.L.F."/>
            <person name="Oliveira U."/>
            <person name="Santos F.R."/>
            <person name="Vidigal T.H.D.A."/>
            <person name="Brescovit A.D."/>
            <person name="Santos A.J."/>
        </authorList>
    </citation>
    <scope>NUCLEOTIDE SEQUENCE</scope>
    <source>
        <tissue evidence="1">Shoot tissue taken approximately 20 cm above the soil surface</tissue>
    </source>
</reference>
<name>A0A0A8XPR6_ARUDO</name>
<organism evidence="1">
    <name type="scientific">Arundo donax</name>
    <name type="common">Giant reed</name>
    <name type="synonym">Donax arundinaceus</name>
    <dbReference type="NCBI Taxonomy" id="35708"/>
    <lineage>
        <taxon>Eukaryota</taxon>
        <taxon>Viridiplantae</taxon>
        <taxon>Streptophyta</taxon>
        <taxon>Embryophyta</taxon>
        <taxon>Tracheophyta</taxon>
        <taxon>Spermatophyta</taxon>
        <taxon>Magnoliopsida</taxon>
        <taxon>Liliopsida</taxon>
        <taxon>Poales</taxon>
        <taxon>Poaceae</taxon>
        <taxon>PACMAD clade</taxon>
        <taxon>Arundinoideae</taxon>
        <taxon>Arundineae</taxon>
        <taxon>Arundo</taxon>
    </lineage>
</organism>
<reference evidence="1" key="2">
    <citation type="journal article" date="2015" name="Data Brief">
        <title>Shoot transcriptome of the giant reed, Arundo donax.</title>
        <authorList>
            <person name="Barrero R.A."/>
            <person name="Guerrero F.D."/>
            <person name="Moolhuijzen P."/>
            <person name="Goolsby J.A."/>
            <person name="Tidwell J."/>
            <person name="Bellgard S.E."/>
            <person name="Bellgard M.I."/>
        </authorList>
    </citation>
    <scope>NUCLEOTIDE SEQUENCE</scope>
    <source>
        <tissue evidence="1">Shoot tissue taken approximately 20 cm above the soil surface</tissue>
    </source>
</reference>
<protein>
    <submittedName>
        <fullName evidence="1">Uncharacterized protein</fullName>
    </submittedName>
</protein>
<dbReference type="EMBL" id="GBRH01283365">
    <property type="protein sequence ID" value="JAD14530.1"/>
    <property type="molecule type" value="Transcribed_RNA"/>
</dbReference>
<dbReference type="AlphaFoldDB" id="A0A0A8XPR6"/>
<proteinExistence type="predicted"/>